<evidence type="ECO:0000313" key="2">
    <source>
        <dbReference type="EMBL" id="SPH24860.1"/>
    </source>
</evidence>
<dbReference type="Proteomes" id="UP000244924">
    <property type="component" value="Unassembled WGS sequence"/>
</dbReference>
<protein>
    <recommendedName>
        <fullName evidence="4">Lysozyme inhibitor LprI N-terminal domain-containing protein</fullName>
    </recommendedName>
</protein>
<organism evidence="2 3">
    <name type="scientific">Albidovulum aquaemixtae</name>
    <dbReference type="NCBI Taxonomy" id="1542388"/>
    <lineage>
        <taxon>Bacteria</taxon>
        <taxon>Pseudomonadati</taxon>
        <taxon>Pseudomonadota</taxon>
        <taxon>Alphaproteobacteria</taxon>
        <taxon>Rhodobacterales</taxon>
        <taxon>Paracoccaceae</taxon>
        <taxon>Albidovulum</taxon>
    </lineage>
</organism>
<sequence length="128" mass="13902">MVLSFRLMFRPALLCLSLASACADTTTHCAGSETRELRIVERLIEETRADISRGYRRERVDSGATVNFCVGGHESNVGVSFCTDPGRRSRPVAIDAEAEARKLDALLARRDRLRAAIAASQFACGGSV</sequence>
<name>A0A2R8BN36_9RHOB</name>
<evidence type="ECO:0000313" key="3">
    <source>
        <dbReference type="Proteomes" id="UP000244924"/>
    </source>
</evidence>
<dbReference type="EMBL" id="OMOQ01000005">
    <property type="protein sequence ID" value="SPH24860.1"/>
    <property type="molecule type" value="Genomic_DNA"/>
</dbReference>
<gene>
    <name evidence="2" type="ORF">DEA8626_03894</name>
</gene>
<dbReference type="AlphaFoldDB" id="A0A2R8BN36"/>
<keyword evidence="3" id="KW-1185">Reference proteome</keyword>
<dbReference type="PROSITE" id="PS51257">
    <property type="entry name" value="PROKAR_LIPOPROTEIN"/>
    <property type="match status" value="1"/>
</dbReference>
<accession>A0A2R8BN36</accession>
<feature type="chain" id="PRO_5015311231" description="Lysozyme inhibitor LprI N-terminal domain-containing protein" evidence="1">
    <location>
        <begin position="24"/>
        <end position="128"/>
    </location>
</feature>
<feature type="signal peptide" evidence="1">
    <location>
        <begin position="1"/>
        <end position="23"/>
    </location>
</feature>
<dbReference type="RefSeq" id="WP_146188907.1">
    <property type="nucleotide sequence ID" value="NZ_OMOQ01000005.1"/>
</dbReference>
<reference evidence="2 3" key="1">
    <citation type="submission" date="2018-03" db="EMBL/GenBank/DDBJ databases">
        <authorList>
            <person name="Keele B.F."/>
        </authorList>
    </citation>
    <scope>NUCLEOTIDE SEQUENCE [LARGE SCALE GENOMIC DNA]</scope>
    <source>
        <strain evidence="2 3">CECT 8626</strain>
    </source>
</reference>
<evidence type="ECO:0008006" key="4">
    <source>
        <dbReference type="Google" id="ProtNLM"/>
    </source>
</evidence>
<keyword evidence="1" id="KW-0732">Signal</keyword>
<evidence type="ECO:0000256" key="1">
    <source>
        <dbReference type="SAM" id="SignalP"/>
    </source>
</evidence>
<proteinExistence type="predicted"/>